<sequence length="462" mass="50101">MSSSTAAPAGTPESKLATLKAAALKAYSQKDYAISAELYASACELQSTIHGENNPKNAHLLYLYGRSLFEVAVKKSDVLGGVKEDNSASTKEVKKDSTKKEKIKVEAKPLETGQKTGLFQFTGDENWDDTDEEDEDEEDGDEKDEKEKADDDDDFTLAWEILDYARVLFEKQLSPEAKIEPETKAENGTTEPGSADAAAESEPAAELTEDETHSLKVMLADTYDILGEVSLESESFAQAAKDLASALDLKLTLYPQESTLISEAHFKLSLALEFTAAAEDVSPSDRAKGRDAAAEQMEKAIASCRARIAKEEAELGADGSGKGKGKKVVTKSLKDAREMVEELETRLVDLRTPETVPGQEKLEGLLGQLIGEDQVGAKKRIEEAMSKANDLTGLVRKKVKVEEPAPTPAPAPEKKEQEKVDVVVGESKGGKRKLDDLAEEAAPEDQGEKSEGENKKTKTEEK</sequence>
<dbReference type="GO" id="GO:0006335">
    <property type="term" value="P:DNA replication-dependent chromatin assembly"/>
    <property type="evidence" value="ECO:0007669"/>
    <property type="project" value="TreeGrafter"/>
</dbReference>
<dbReference type="STRING" id="1392247.A0A3N4L1A1"/>
<dbReference type="EMBL" id="ML119108">
    <property type="protein sequence ID" value="RPB16594.1"/>
    <property type="molecule type" value="Genomic_DNA"/>
</dbReference>
<evidence type="ECO:0000256" key="2">
    <source>
        <dbReference type="ARBA" id="ARBA00022803"/>
    </source>
</evidence>
<organism evidence="6 7">
    <name type="scientific">Morchella conica CCBAS932</name>
    <dbReference type="NCBI Taxonomy" id="1392247"/>
    <lineage>
        <taxon>Eukaryota</taxon>
        <taxon>Fungi</taxon>
        <taxon>Dikarya</taxon>
        <taxon>Ascomycota</taxon>
        <taxon>Pezizomycotina</taxon>
        <taxon>Pezizomycetes</taxon>
        <taxon>Pezizales</taxon>
        <taxon>Morchellaceae</taxon>
        <taxon>Morchella</taxon>
    </lineage>
</organism>
<feature type="domain" description="Tetratricopeptide SHNi-TPR" evidence="5">
    <location>
        <begin position="220"/>
        <end position="257"/>
    </location>
</feature>
<evidence type="ECO:0000259" key="5">
    <source>
        <dbReference type="Pfam" id="PF10516"/>
    </source>
</evidence>
<gene>
    <name evidence="6" type="ORF">P167DRAFT_532145</name>
</gene>
<dbReference type="PANTHER" id="PTHR15081:SF1">
    <property type="entry name" value="NUCLEAR AUTOANTIGENIC SPERM PROTEIN"/>
    <property type="match status" value="1"/>
</dbReference>
<dbReference type="InterPro" id="IPR051730">
    <property type="entry name" value="NASP-like"/>
</dbReference>
<dbReference type="OrthoDB" id="5587616at2759"/>
<evidence type="ECO:0000256" key="3">
    <source>
        <dbReference type="SAM" id="Coils"/>
    </source>
</evidence>
<dbReference type="Gene3D" id="1.25.40.10">
    <property type="entry name" value="Tetratricopeptide repeat domain"/>
    <property type="match status" value="1"/>
</dbReference>
<feature type="coiled-coil region" evidence="3">
    <location>
        <begin position="294"/>
        <end position="346"/>
    </location>
</feature>
<feature type="compositionally biased region" description="Basic and acidic residues" evidence="4">
    <location>
        <begin position="84"/>
        <end position="109"/>
    </location>
</feature>
<evidence type="ECO:0000256" key="1">
    <source>
        <dbReference type="ARBA" id="ARBA00022737"/>
    </source>
</evidence>
<dbReference type="Pfam" id="PF10516">
    <property type="entry name" value="SHNi-TPR"/>
    <property type="match status" value="1"/>
</dbReference>
<feature type="region of interest" description="Disordered" evidence="4">
    <location>
        <begin position="84"/>
        <end position="152"/>
    </location>
</feature>
<dbReference type="GO" id="GO:0034080">
    <property type="term" value="P:CENP-A containing chromatin assembly"/>
    <property type="evidence" value="ECO:0007669"/>
    <property type="project" value="TreeGrafter"/>
</dbReference>
<dbReference type="GO" id="GO:0005654">
    <property type="term" value="C:nucleoplasm"/>
    <property type="evidence" value="ECO:0007669"/>
    <property type="project" value="TreeGrafter"/>
</dbReference>
<keyword evidence="2" id="KW-0802">TPR repeat</keyword>
<protein>
    <recommendedName>
        <fullName evidence="5">Tetratricopeptide SHNi-TPR domain-containing protein</fullName>
    </recommendedName>
</protein>
<dbReference type="InterPro" id="IPR019544">
    <property type="entry name" value="Tetratricopeptide_SHNi-TPR_dom"/>
</dbReference>
<keyword evidence="7" id="KW-1185">Reference proteome</keyword>
<dbReference type="PANTHER" id="PTHR15081">
    <property type="entry name" value="NUCLEAR AUTOANTIGENIC SPERM PROTEIN NASP -RELATED"/>
    <property type="match status" value="1"/>
</dbReference>
<evidence type="ECO:0000313" key="7">
    <source>
        <dbReference type="Proteomes" id="UP000277580"/>
    </source>
</evidence>
<dbReference type="AlphaFoldDB" id="A0A3N4L1A1"/>
<keyword evidence="3" id="KW-0175">Coiled coil</keyword>
<feature type="region of interest" description="Disordered" evidence="4">
    <location>
        <begin position="395"/>
        <end position="462"/>
    </location>
</feature>
<name>A0A3N4L1A1_9PEZI</name>
<dbReference type="GO" id="GO:0042393">
    <property type="term" value="F:histone binding"/>
    <property type="evidence" value="ECO:0007669"/>
    <property type="project" value="TreeGrafter"/>
</dbReference>
<dbReference type="InParanoid" id="A0A3N4L1A1"/>
<accession>A0A3N4L1A1</accession>
<feature type="compositionally biased region" description="Acidic residues" evidence="4">
    <location>
        <begin position="125"/>
        <end position="142"/>
    </location>
</feature>
<dbReference type="Proteomes" id="UP000277580">
    <property type="component" value="Unassembled WGS sequence"/>
</dbReference>
<dbReference type="InterPro" id="IPR011990">
    <property type="entry name" value="TPR-like_helical_dom_sf"/>
</dbReference>
<evidence type="ECO:0000256" key="4">
    <source>
        <dbReference type="SAM" id="MobiDB-lite"/>
    </source>
</evidence>
<proteinExistence type="predicted"/>
<feature type="compositionally biased region" description="Basic and acidic residues" evidence="4">
    <location>
        <begin position="446"/>
        <end position="462"/>
    </location>
</feature>
<reference evidence="6 7" key="1">
    <citation type="journal article" date="2018" name="Nat. Ecol. Evol.">
        <title>Pezizomycetes genomes reveal the molecular basis of ectomycorrhizal truffle lifestyle.</title>
        <authorList>
            <person name="Murat C."/>
            <person name="Payen T."/>
            <person name="Noel B."/>
            <person name="Kuo A."/>
            <person name="Morin E."/>
            <person name="Chen J."/>
            <person name="Kohler A."/>
            <person name="Krizsan K."/>
            <person name="Balestrini R."/>
            <person name="Da Silva C."/>
            <person name="Montanini B."/>
            <person name="Hainaut M."/>
            <person name="Levati E."/>
            <person name="Barry K.W."/>
            <person name="Belfiori B."/>
            <person name="Cichocki N."/>
            <person name="Clum A."/>
            <person name="Dockter R.B."/>
            <person name="Fauchery L."/>
            <person name="Guy J."/>
            <person name="Iotti M."/>
            <person name="Le Tacon F."/>
            <person name="Lindquist E.A."/>
            <person name="Lipzen A."/>
            <person name="Malagnac F."/>
            <person name="Mello A."/>
            <person name="Molinier V."/>
            <person name="Miyauchi S."/>
            <person name="Poulain J."/>
            <person name="Riccioni C."/>
            <person name="Rubini A."/>
            <person name="Sitrit Y."/>
            <person name="Splivallo R."/>
            <person name="Traeger S."/>
            <person name="Wang M."/>
            <person name="Zifcakova L."/>
            <person name="Wipf D."/>
            <person name="Zambonelli A."/>
            <person name="Paolocci F."/>
            <person name="Nowrousian M."/>
            <person name="Ottonello S."/>
            <person name="Baldrian P."/>
            <person name="Spatafora J.W."/>
            <person name="Henrissat B."/>
            <person name="Nagy L.G."/>
            <person name="Aury J.M."/>
            <person name="Wincker P."/>
            <person name="Grigoriev I.V."/>
            <person name="Bonfante P."/>
            <person name="Martin F.M."/>
        </authorList>
    </citation>
    <scope>NUCLEOTIDE SEQUENCE [LARGE SCALE GENOMIC DNA]</scope>
    <source>
        <strain evidence="6 7">CCBAS932</strain>
    </source>
</reference>
<feature type="compositionally biased region" description="Low complexity" evidence="4">
    <location>
        <begin position="191"/>
        <end position="206"/>
    </location>
</feature>
<evidence type="ECO:0000313" key="6">
    <source>
        <dbReference type="EMBL" id="RPB16594.1"/>
    </source>
</evidence>
<keyword evidence="1" id="KW-0677">Repeat</keyword>
<feature type="region of interest" description="Disordered" evidence="4">
    <location>
        <begin position="177"/>
        <end position="213"/>
    </location>
</feature>
<feature type="compositionally biased region" description="Basic and acidic residues" evidence="4">
    <location>
        <begin position="412"/>
        <end position="421"/>
    </location>
</feature>